<gene>
    <name evidence="2" type="primary">TBLA0F04100</name>
    <name evidence="2" type="ORF">TBLA_0F04100</name>
</gene>
<dbReference type="GO" id="GO:0034224">
    <property type="term" value="P:cellular response to zinc ion starvation"/>
    <property type="evidence" value="ECO:0007669"/>
    <property type="project" value="EnsemblFungi"/>
</dbReference>
<dbReference type="Pfam" id="PF02492">
    <property type="entry name" value="cobW"/>
    <property type="match status" value="1"/>
</dbReference>
<dbReference type="GO" id="GO:0005737">
    <property type="term" value="C:cytoplasm"/>
    <property type="evidence" value="ECO:0007669"/>
    <property type="project" value="TreeGrafter"/>
</dbReference>
<dbReference type="KEGG" id="tbl:TBLA_0F04100"/>
<evidence type="ECO:0000313" key="2">
    <source>
        <dbReference type="EMBL" id="CCH61943.1"/>
    </source>
</evidence>
<dbReference type="Gene3D" id="3.40.50.300">
    <property type="entry name" value="P-loop containing nucleotide triphosphate hydrolases"/>
    <property type="match status" value="1"/>
</dbReference>
<name>I2H6E1_HENB6</name>
<evidence type="ECO:0000259" key="1">
    <source>
        <dbReference type="Pfam" id="PF02492"/>
    </source>
</evidence>
<dbReference type="STRING" id="1071380.I2H6E1"/>
<dbReference type="SUPFAM" id="SSF52540">
    <property type="entry name" value="P-loop containing nucleoside triphosphate hydrolases"/>
    <property type="match status" value="1"/>
</dbReference>
<dbReference type="GeneID" id="14497052"/>
<dbReference type="FunCoup" id="I2H6E1">
    <property type="interactions" value="317"/>
</dbReference>
<dbReference type="OMA" id="GHSHMDP"/>
<dbReference type="GO" id="GO:0051604">
    <property type="term" value="P:protein maturation"/>
    <property type="evidence" value="ECO:0007669"/>
    <property type="project" value="EnsemblFungi"/>
</dbReference>
<dbReference type="InterPro" id="IPR027417">
    <property type="entry name" value="P-loop_NTPase"/>
</dbReference>
<dbReference type="InParanoid" id="I2H6E1"/>
<dbReference type="CDD" id="cd03112">
    <property type="entry name" value="CobW-like"/>
    <property type="match status" value="1"/>
</dbReference>
<dbReference type="PANTHER" id="PTHR13748:SF31">
    <property type="entry name" value="ZINC-REGULATED GTPASE METALLOPROTEIN ACTIVATOR 1A-RELATED"/>
    <property type="match status" value="1"/>
</dbReference>
<sequence>MNALKDISYKEDEDGELPSLITGNESNLKDILNNTTADGGINIVGESKLNRANKQVEEITLAINNKKNIQQKIPVSIITGYLGSGKSTLLEAIAKKGSDRKIAVILNEFGDSSEIEKSMTIRNGNNNYQEWLDLGNGCLCCSLKNIGVKAIEDMIDRSPGKIDYILLETSGIADPAPIAKMFWQDEGLNSSIYIDGIITVLDCENILKCLDDKSPESHWHGENVIVENNLTIAHFQIAMADRIIMNKFDKIETSDEKIKNIKDKIKEINSLAPIYYTKYGDLGIDKLMDIHAYDGKDISELIDHQDHLHDITSDQHKNESSHPGSHSISYNHKHLNNTFHDPRMNTITIKFQPLKNEFDFKKFEEKFLQVLLWKDFGVNKSIKMLGDHLDWEIQRTKGLILLNDNTVKILQGVRDTYDVFPGTKLPEVSYCKIIFIGKYLDQEVIEKLIYDFLVNICHYDHPMILE</sequence>
<dbReference type="EMBL" id="HE806321">
    <property type="protein sequence ID" value="CCH61943.1"/>
    <property type="molecule type" value="Genomic_DNA"/>
</dbReference>
<dbReference type="Gene3D" id="3.30.1220.10">
    <property type="entry name" value="CobW-like, C-terminal domain"/>
    <property type="match status" value="1"/>
</dbReference>
<dbReference type="GO" id="GO:0003924">
    <property type="term" value="F:GTPase activity"/>
    <property type="evidence" value="ECO:0007669"/>
    <property type="project" value="EnsemblFungi"/>
</dbReference>
<dbReference type="InterPro" id="IPR036627">
    <property type="entry name" value="CobW-likC_sf"/>
</dbReference>
<dbReference type="InterPro" id="IPR003495">
    <property type="entry name" value="CobW/HypB/UreG_nucleotide-bd"/>
</dbReference>
<dbReference type="OrthoDB" id="258627at2759"/>
<dbReference type="HOGENOM" id="CLU_017452_0_1_1"/>
<dbReference type="PANTHER" id="PTHR13748">
    <property type="entry name" value="COBW-RELATED"/>
    <property type="match status" value="1"/>
</dbReference>
<feature type="domain" description="CobW/HypB/UreG nucleotide-binding" evidence="1">
    <location>
        <begin position="74"/>
        <end position="274"/>
    </location>
</feature>
<dbReference type="AlphaFoldDB" id="I2H6E1"/>
<dbReference type="GO" id="GO:0140827">
    <property type="term" value="F:zinc chaperone activity"/>
    <property type="evidence" value="ECO:0007669"/>
    <property type="project" value="EnsemblFungi"/>
</dbReference>
<reference evidence="2 3" key="1">
    <citation type="journal article" date="2011" name="Proc. Natl. Acad. Sci. U.S.A.">
        <title>Evolutionary erosion of yeast sex chromosomes by mating-type switching accidents.</title>
        <authorList>
            <person name="Gordon J.L."/>
            <person name="Armisen D."/>
            <person name="Proux-Wera E."/>
            <person name="Oheigeartaigh S.S."/>
            <person name="Byrne K.P."/>
            <person name="Wolfe K.H."/>
        </authorList>
    </citation>
    <scope>NUCLEOTIDE SEQUENCE [LARGE SCALE GENOMIC DNA]</scope>
    <source>
        <strain evidence="3">ATCC 34711 / CBS 6284 / DSM 70876 / NBRC 10599 / NRRL Y-10934 / UCD 77-7</strain>
    </source>
</reference>
<evidence type="ECO:0000313" key="3">
    <source>
        <dbReference type="Proteomes" id="UP000002866"/>
    </source>
</evidence>
<dbReference type="InterPro" id="IPR051316">
    <property type="entry name" value="Zinc-reg_GTPase_activator"/>
</dbReference>
<dbReference type="RefSeq" id="XP_004181462.1">
    <property type="nucleotide sequence ID" value="XM_004181414.1"/>
</dbReference>
<dbReference type="Proteomes" id="UP000002866">
    <property type="component" value="Chromosome 6"/>
</dbReference>
<keyword evidence="3" id="KW-1185">Reference proteome</keyword>
<dbReference type="eggNOG" id="KOG2743">
    <property type="taxonomic scope" value="Eukaryota"/>
</dbReference>
<organism evidence="2 3">
    <name type="scientific">Henningerozyma blattae (strain ATCC 34711 / CBS 6284 / DSM 70876 / NBRC 10599 / NRRL Y-10934 / UCD 77-7)</name>
    <name type="common">Yeast</name>
    <name type="synonym">Tetrapisispora blattae</name>
    <dbReference type="NCBI Taxonomy" id="1071380"/>
    <lineage>
        <taxon>Eukaryota</taxon>
        <taxon>Fungi</taxon>
        <taxon>Dikarya</taxon>
        <taxon>Ascomycota</taxon>
        <taxon>Saccharomycotina</taxon>
        <taxon>Saccharomycetes</taxon>
        <taxon>Saccharomycetales</taxon>
        <taxon>Saccharomycetaceae</taxon>
        <taxon>Henningerozyma</taxon>
    </lineage>
</organism>
<protein>
    <recommendedName>
        <fullName evidence="1">CobW/HypB/UreG nucleotide-binding domain-containing protein</fullName>
    </recommendedName>
</protein>
<dbReference type="GO" id="GO:0008047">
    <property type="term" value="F:enzyme activator activity"/>
    <property type="evidence" value="ECO:0007669"/>
    <property type="project" value="EnsemblFungi"/>
</dbReference>
<accession>I2H6E1</accession>
<dbReference type="SUPFAM" id="SSF90002">
    <property type="entry name" value="Hypothetical protein YjiA, C-terminal domain"/>
    <property type="match status" value="1"/>
</dbReference>
<proteinExistence type="predicted"/>